<protein>
    <submittedName>
        <fullName evidence="4">Aromatic compound dioxygenase</fullName>
    </submittedName>
</protein>
<feature type="domain" description="Intradiol ring-cleavage dioxygenases" evidence="3">
    <location>
        <begin position="127"/>
        <end position="230"/>
    </location>
</feature>
<keyword evidence="5" id="KW-1185">Reference proteome</keyword>
<dbReference type="GO" id="GO:0008199">
    <property type="term" value="F:ferric iron binding"/>
    <property type="evidence" value="ECO:0007669"/>
    <property type="project" value="InterPro"/>
</dbReference>
<feature type="region of interest" description="Disordered" evidence="1">
    <location>
        <begin position="343"/>
        <end position="379"/>
    </location>
</feature>
<sequence length="379" mass="40981">MFRVIGAIALAAALLSSTSFAHPGHDHKHEAAQRREYIESLEQKDLGHCAETLMANGHYERAIKRRAETVARLRREAGIDHAPMLHARDINKVLNTNHRSNNPWNAQTPDSTVFGSNKSCILAPEIIEGPYYVSGEVMRTNIVENEKGVPLTLDLQLIDTTTCQPIPTAHLEIWSCNSTGVYSGVAGQGNGNANDLNNLKNTALRGFQAANSDGVVTFDTLVPGHYAGRANHIHVVSHIGATIRANNTLQGGTISHIGQIYFDQSLIDSINTIAPYSTNRIAKTPNRSDSWMAQGAATGDDDVINYVVLGNQVQEGLFGWITLGMDPRASRRITPAAWYGEGGGIKNPAGSQPGPVWPPPWGGEAENREAEAESKVLEG</sequence>
<evidence type="ECO:0000256" key="2">
    <source>
        <dbReference type="SAM" id="SignalP"/>
    </source>
</evidence>
<dbReference type="Pfam" id="PF00775">
    <property type="entry name" value="Dioxygenase_C"/>
    <property type="match status" value="1"/>
</dbReference>
<feature type="signal peptide" evidence="2">
    <location>
        <begin position="1"/>
        <end position="21"/>
    </location>
</feature>
<gene>
    <name evidence="4" type="ORF">M501DRAFT_1031236</name>
</gene>
<evidence type="ECO:0000313" key="4">
    <source>
        <dbReference type="EMBL" id="KAF2839091.1"/>
    </source>
</evidence>
<comment type="caution">
    <text evidence="4">The sequence shown here is derived from an EMBL/GenBank/DDBJ whole genome shotgun (WGS) entry which is preliminary data.</text>
</comment>
<proteinExistence type="predicted"/>
<dbReference type="InterPro" id="IPR000627">
    <property type="entry name" value="Intradiol_dOase_C"/>
</dbReference>
<dbReference type="PANTHER" id="PTHR34315">
    <property type="match status" value="1"/>
</dbReference>
<organism evidence="4 5">
    <name type="scientific">Patellaria atrata CBS 101060</name>
    <dbReference type="NCBI Taxonomy" id="1346257"/>
    <lineage>
        <taxon>Eukaryota</taxon>
        <taxon>Fungi</taxon>
        <taxon>Dikarya</taxon>
        <taxon>Ascomycota</taxon>
        <taxon>Pezizomycotina</taxon>
        <taxon>Dothideomycetes</taxon>
        <taxon>Dothideomycetes incertae sedis</taxon>
        <taxon>Patellariales</taxon>
        <taxon>Patellariaceae</taxon>
        <taxon>Patellaria</taxon>
    </lineage>
</organism>
<accession>A0A9P4SAL2</accession>
<keyword evidence="4" id="KW-0223">Dioxygenase</keyword>
<dbReference type="SUPFAM" id="SSF49482">
    <property type="entry name" value="Aromatic compound dioxygenase"/>
    <property type="match status" value="1"/>
</dbReference>
<dbReference type="AlphaFoldDB" id="A0A9P4SAL2"/>
<evidence type="ECO:0000256" key="1">
    <source>
        <dbReference type="SAM" id="MobiDB-lite"/>
    </source>
</evidence>
<feature type="chain" id="PRO_5040247125" evidence="2">
    <location>
        <begin position="22"/>
        <end position="379"/>
    </location>
</feature>
<dbReference type="GO" id="GO:0016702">
    <property type="term" value="F:oxidoreductase activity, acting on single donors with incorporation of molecular oxygen, incorporation of two atoms of oxygen"/>
    <property type="evidence" value="ECO:0007669"/>
    <property type="project" value="InterPro"/>
</dbReference>
<dbReference type="PANTHER" id="PTHR34315:SF1">
    <property type="entry name" value="INTRADIOL RING-CLEAVAGE DIOXYGENASES DOMAIN-CONTAINING PROTEIN-RELATED"/>
    <property type="match status" value="1"/>
</dbReference>
<dbReference type="CDD" id="cd03457">
    <property type="entry name" value="intradiol_dioxygenase_like"/>
    <property type="match status" value="1"/>
</dbReference>
<evidence type="ECO:0000259" key="3">
    <source>
        <dbReference type="Pfam" id="PF00775"/>
    </source>
</evidence>
<name>A0A9P4SAL2_9PEZI</name>
<dbReference type="OrthoDB" id="121380at2759"/>
<dbReference type="InterPro" id="IPR015889">
    <property type="entry name" value="Intradiol_dOase_core"/>
</dbReference>
<keyword evidence="4" id="KW-0560">Oxidoreductase</keyword>
<dbReference type="EMBL" id="MU006095">
    <property type="protein sequence ID" value="KAF2839091.1"/>
    <property type="molecule type" value="Genomic_DNA"/>
</dbReference>
<reference evidence="4" key="1">
    <citation type="journal article" date="2020" name="Stud. Mycol.">
        <title>101 Dothideomycetes genomes: a test case for predicting lifestyles and emergence of pathogens.</title>
        <authorList>
            <person name="Haridas S."/>
            <person name="Albert R."/>
            <person name="Binder M."/>
            <person name="Bloem J."/>
            <person name="Labutti K."/>
            <person name="Salamov A."/>
            <person name="Andreopoulos B."/>
            <person name="Baker S."/>
            <person name="Barry K."/>
            <person name="Bills G."/>
            <person name="Bluhm B."/>
            <person name="Cannon C."/>
            <person name="Castanera R."/>
            <person name="Culley D."/>
            <person name="Daum C."/>
            <person name="Ezra D."/>
            <person name="Gonzalez J."/>
            <person name="Henrissat B."/>
            <person name="Kuo A."/>
            <person name="Liang C."/>
            <person name="Lipzen A."/>
            <person name="Lutzoni F."/>
            <person name="Magnuson J."/>
            <person name="Mondo S."/>
            <person name="Nolan M."/>
            <person name="Ohm R."/>
            <person name="Pangilinan J."/>
            <person name="Park H.-J."/>
            <person name="Ramirez L."/>
            <person name="Alfaro M."/>
            <person name="Sun H."/>
            <person name="Tritt A."/>
            <person name="Yoshinaga Y."/>
            <person name="Zwiers L.-H."/>
            <person name="Turgeon B."/>
            <person name="Goodwin S."/>
            <person name="Spatafora J."/>
            <person name="Crous P."/>
            <person name="Grigoriev I."/>
        </authorList>
    </citation>
    <scope>NUCLEOTIDE SEQUENCE</scope>
    <source>
        <strain evidence="4">CBS 101060</strain>
    </source>
</reference>
<feature type="compositionally biased region" description="Basic and acidic residues" evidence="1">
    <location>
        <begin position="365"/>
        <end position="379"/>
    </location>
</feature>
<dbReference type="Gene3D" id="2.60.130.10">
    <property type="entry name" value="Aromatic compound dioxygenase"/>
    <property type="match status" value="1"/>
</dbReference>
<evidence type="ECO:0000313" key="5">
    <source>
        <dbReference type="Proteomes" id="UP000799429"/>
    </source>
</evidence>
<keyword evidence="2" id="KW-0732">Signal</keyword>
<dbReference type="Proteomes" id="UP000799429">
    <property type="component" value="Unassembled WGS sequence"/>
</dbReference>